<dbReference type="InterPro" id="IPR001647">
    <property type="entry name" value="HTH_TetR"/>
</dbReference>
<dbReference type="STRING" id="58117.SAMN05421833_1459"/>
<dbReference type="SUPFAM" id="SSF48498">
    <property type="entry name" value="Tetracyclin repressor-like, C-terminal domain"/>
    <property type="match status" value="1"/>
</dbReference>
<dbReference type="EMBL" id="FTNI01000045">
    <property type="protein sequence ID" value="SIS22877.1"/>
    <property type="molecule type" value="Genomic_DNA"/>
</dbReference>
<evidence type="ECO:0000313" key="7">
    <source>
        <dbReference type="EMBL" id="SIS22877.1"/>
    </source>
</evidence>
<name>A0A1N7HDC1_9ACTN</name>
<dbReference type="InterPro" id="IPR036271">
    <property type="entry name" value="Tet_transcr_reg_TetR-rel_C_sf"/>
</dbReference>
<dbReference type="Gene3D" id="1.10.10.60">
    <property type="entry name" value="Homeodomain-like"/>
    <property type="match status" value="1"/>
</dbReference>
<dbReference type="PRINTS" id="PR00455">
    <property type="entry name" value="HTHTETR"/>
</dbReference>
<dbReference type="Pfam" id="PF00440">
    <property type="entry name" value="TetR_N"/>
    <property type="match status" value="1"/>
</dbReference>
<evidence type="ECO:0000313" key="8">
    <source>
        <dbReference type="Proteomes" id="UP000186096"/>
    </source>
</evidence>
<dbReference type="Proteomes" id="UP000186096">
    <property type="component" value="Unassembled WGS sequence"/>
</dbReference>
<dbReference type="Pfam" id="PF17920">
    <property type="entry name" value="TetR_C_16"/>
    <property type="match status" value="1"/>
</dbReference>
<evidence type="ECO:0000259" key="6">
    <source>
        <dbReference type="PROSITE" id="PS50977"/>
    </source>
</evidence>
<dbReference type="GO" id="GO:0003700">
    <property type="term" value="F:DNA-binding transcription factor activity"/>
    <property type="evidence" value="ECO:0007669"/>
    <property type="project" value="TreeGrafter"/>
</dbReference>
<dbReference type="PANTHER" id="PTHR30055">
    <property type="entry name" value="HTH-TYPE TRANSCRIPTIONAL REGULATOR RUTR"/>
    <property type="match status" value="1"/>
</dbReference>
<feature type="domain" description="HTH tetR-type" evidence="6">
    <location>
        <begin position="34"/>
        <end position="94"/>
    </location>
</feature>
<dbReference type="Gene3D" id="1.10.357.10">
    <property type="entry name" value="Tetracycline Repressor, domain 2"/>
    <property type="match status" value="1"/>
</dbReference>
<organism evidence="7 8">
    <name type="scientific">Microbispora rosea</name>
    <dbReference type="NCBI Taxonomy" id="58117"/>
    <lineage>
        <taxon>Bacteria</taxon>
        <taxon>Bacillati</taxon>
        <taxon>Actinomycetota</taxon>
        <taxon>Actinomycetes</taxon>
        <taxon>Streptosporangiales</taxon>
        <taxon>Streptosporangiaceae</taxon>
        <taxon>Microbispora</taxon>
    </lineage>
</organism>
<proteinExistence type="predicted"/>
<dbReference type="GO" id="GO:0000976">
    <property type="term" value="F:transcription cis-regulatory region binding"/>
    <property type="evidence" value="ECO:0007669"/>
    <property type="project" value="TreeGrafter"/>
</dbReference>
<accession>A0A1N7HDC1</accession>
<reference evidence="8" key="1">
    <citation type="submission" date="2017-01" db="EMBL/GenBank/DDBJ databases">
        <authorList>
            <person name="Varghese N."/>
            <person name="Submissions S."/>
        </authorList>
    </citation>
    <scope>NUCLEOTIDE SEQUENCE [LARGE SCALE GENOMIC DNA]</scope>
    <source>
        <strain evidence="8">ATCC 12950</strain>
    </source>
</reference>
<keyword evidence="8" id="KW-1185">Reference proteome</keyword>
<evidence type="ECO:0000256" key="4">
    <source>
        <dbReference type="PROSITE-ProRule" id="PRU00335"/>
    </source>
</evidence>
<evidence type="ECO:0000256" key="1">
    <source>
        <dbReference type="ARBA" id="ARBA00023015"/>
    </source>
</evidence>
<evidence type="ECO:0000256" key="3">
    <source>
        <dbReference type="ARBA" id="ARBA00023163"/>
    </source>
</evidence>
<dbReference type="AlphaFoldDB" id="A0A1N7HDC1"/>
<sequence>MSTCTVSGMVSDASQSSAAEPAPAPRRKRVRDPEARRAAILTAARSVFAEHGYAKATIREIAQRAGVTHGLVVLHFSSKEQLFLAAVPGTRDLADSVRGDAEGLAGRVAHAYVARMESADSADPFIALVRSAAGDQAAAKALLRAMREESIAAYRTVLTGPDVALRVDLLGAHLIGVTFSRYVLADGPIAAMPAGELTGYLTMTLDGILFGSAGTAPASS</sequence>
<feature type="DNA-binding region" description="H-T-H motif" evidence="4">
    <location>
        <begin position="57"/>
        <end position="76"/>
    </location>
</feature>
<feature type="compositionally biased region" description="Low complexity" evidence="5">
    <location>
        <begin position="11"/>
        <end position="21"/>
    </location>
</feature>
<keyword evidence="2 4" id="KW-0238">DNA-binding</keyword>
<keyword evidence="1" id="KW-0805">Transcription regulation</keyword>
<evidence type="ECO:0000256" key="2">
    <source>
        <dbReference type="ARBA" id="ARBA00023125"/>
    </source>
</evidence>
<dbReference type="InterPro" id="IPR050109">
    <property type="entry name" value="HTH-type_TetR-like_transc_reg"/>
</dbReference>
<dbReference type="PROSITE" id="PS50977">
    <property type="entry name" value="HTH_TETR_2"/>
    <property type="match status" value="1"/>
</dbReference>
<feature type="region of interest" description="Disordered" evidence="5">
    <location>
        <begin position="1"/>
        <end position="33"/>
    </location>
</feature>
<gene>
    <name evidence="7" type="ORF">SAMN05421833_1459</name>
</gene>
<dbReference type="PANTHER" id="PTHR30055:SF234">
    <property type="entry name" value="HTH-TYPE TRANSCRIPTIONAL REGULATOR BETI"/>
    <property type="match status" value="1"/>
</dbReference>
<dbReference type="SUPFAM" id="SSF46689">
    <property type="entry name" value="Homeodomain-like"/>
    <property type="match status" value="1"/>
</dbReference>
<evidence type="ECO:0000256" key="5">
    <source>
        <dbReference type="SAM" id="MobiDB-lite"/>
    </source>
</evidence>
<keyword evidence="3" id="KW-0804">Transcription</keyword>
<dbReference type="InterPro" id="IPR041678">
    <property type="entry name" value="TetR_C_16"/>
</dbReference>
<protein>
    <submittedName>
        <fullName evidence="7">Transcriptional regulator, TetR family</fullName>
    </submittedName>
</protein>
<dbReference type="InterPro" id="IPR009057">
    <property type="entry name" value="Homeodomain-like_sf"/>
</dbReference>